<evidence type="ECO:0000313" key="4">
    <source>
        <dbReference type="EMBL" id="NYF53197.1"/>
    </source>
</evidence>
<dbReference type="Proteomes" id="UP000534186">
    <property type="component" value="Unassembled WGS sequence"/>
</dbReference>
<dbReference type="EC" id="2.7.7.38" evidence="4"/>
<dbReference type="PANTHER" id="PTHR42866">
    <property type="entry name" value="3-DEOXY-MANNO-OCTULOSONATE CYTIDYLYLTRANSFERASE"/>
    <property type="match status" value="1"/>
</dbReference>
<dbReference type="InterPro" id="IPR004528">
    <property type="entry name" value="KdsB"/>
</dbReference>
<reference evidence="4 5" key="1">
    <citation type="submission" date="2020-07" db="EMBL/GenBank/DDBJ databases">
        <title>Genomic Encyclopedia of Type Strains, Phase IV (KMG-V): Genome sequencing to study the core and pangenomes of soil and plant-associated prokaryotes.</title>
        <authorList>
            <person name="Whitman W."/>
        </authorList>
    </citation>
    <scope>NUCLEOTIDE SEQUENCE [LARGE SCALE GENOMIC DNA]</scope>
    <source>
        <strain evidence="4 5">M8UP30</strain>
    </source>
</reference>
<dbReference type="Gene3D" id="3.90.550.10">
    <property type="entry name" value="Spore Coat Polysaccharide Biosynthesis Protein SpsA, Chain A"/>
    <property type="match status" value="1"/>
</dbReference>
<dbReference type="GO" id="GO:0008690">
    <property type="term" value="F:3-deoxy-manno-octulosonate cytidylyltransferase activity"/>
    <property type="evidence" value="ECO:0007669"/>
    <property type="project" value="UniProtKB-EC"/>
</dbReference>
<dbReference type="InterPro" id="IPR029044">
    <property type="entry name" value="Nucleotide-diphossugar_trans"/>
</dbReference>
<dbReference type="Pfam" id="PF02348">
    <property type="entry name" value="CTP_transf_3"/>
    <property type="match status" value="1"/>
</dbReference>
<keyword evidence="2 4" id="KW-0548">Nucleotidyltransferase</keyword>
<keyword evidence="3" id="KW-0448">Lipopolysaccharide biosynthesis</keyword>
<evidence type="ECO:0000256" key="1">
    <source>
        <dbReference type="ARBA" id="ARBA00022679"/>
    </source>
</evidence>
<proteinExistence type="predicted"/>
<evidence type="ECO:0000256" key="2">
    <source>
        <dbReference type="ARBA" id="ARBA00022695"/>
    </source>
</evidence>
<dbReference type="CDD" id="cd02517">
    <property type="entry name" value="CMP-KDO-Synthetase"/>
    <property type="match status" value="1"/>
</dbReference>
<dbReference type="InterPro" id="IPR003329">
    <property type="entry name" value="Cytidylyl_trans"/>
</dbReference>
<dbReference type="SUPFAM" id="SSF53448">
    <property type="entry name" value="Nucleotide-diphospho-sugar transferases"/>
    <property type="match status" value="1"/>
</dbReference>
<keyword evidence="1 4" id="KW-0808">Transferase</keyword>
<protein>
    <submittedName>
        <fullName evidence="4">3-deoxy-manno-octulosonate cytidylyltransferase (CMP-KDO synthetase)</fullName>
        <ecNumber evidence="4">2.7.7.38</ecNumber>
    </submittedName>
</protein>
<dbReference type="GO" id="GO:0009103">
    <property type="term" value="P:lipopolysaccharide biosynthetic process"/>
    <property type="evidence" value="ECO:0007669"/>
    <property type="project" value="UniProtKB-KW"/>
</dbReference>
<dbReference type="NCBIfam" id="NF003952">
    <property type="entry name" value="PRK05450.1-5"/>
    <property type="match status" value="1"/>
</dbReference>
<dbReference type="EMBL" id="JACCCV010000002">
    <property type="protein sequence ID" value="NYF53197.1"/>
    <property type="molecule type" value="Genomic_DNA"/>
</dbReference>
<name>A0A7Y9NPV9_9BACT</name>
<dbReference type="AlphaFoldDB" id="A0A7Y9NPV9"/>
<organism evidence="4 5">
    <name type="scientific">Tunturiibacter lichenicola</name>
    <dbReference type="NCBI Taxonomy" id="2051959"/>
    <lineage>
        <taxon>Bacteria</taxon>
        <taxon>Pseudomonadati</taxon>
        <taxon>Acidobacteriota</taxon>
        <taxon>Terriglobia</taxon>
        <taxon>Terriglobales</taxon>
        <taxon>Acidobacteriaceae</taxon>
        <taxon>Tunturiibacter</taxon>
    </lineage>
</organism>
<comment type="caution">
    <text evidence="4">The sequence shown here is derived from an EMBL/GenBank/DDBJ whole genome shotgun (WGS) entry which is preliminary data.</text>
</comment>
<dbReference type="GO" id="GO:0005829">
    <property type="term" value="C:cytosol"/>
    <property type="evidence" value="ECO:0007669"/>
    <property type="project" value="TreeGrafter"/>
</dbReference>
<sequence length="235" mass="26360">MLAWVYDAASACPQLDRVLIATDSDEVADLCHRNQWPVQLTSPDLPSGTDRVHAVARHHHADIYINIQGDEPLLKPQHLTALLRPFTHHHVEVSTLKVLCTPENIANPNAVKVVTAADGRALYFSRATIPFDRDGQIGKGQARDGAALNKTIRESAASDRATAPQYWKHIGLYAYRKTTLERFPTLPPSLLEQTERLEQLRFLENGIPIYVEPTEFDTIGVDTEEDLQRVEALLR</sequence>
<accession>A0A7Y9NPV9</accession>
<evidence type="ECO:0000256" key="3">
    <source>
        <dbReference type="ARBA" id="ARBA00022985"/>
    </source>
</evidence>
<dbReference type="PANTHER" id="PTHR42866:SF2">
    <property type="entry name" value="3-DEOXY-MANNO-OCTULOSONATE CYTIDYLYLTRANSFERASE, MITOCHONDRIAL"/>
    <property type="match status" value="1"/>
</dbReference>
<evidence type="ECO:0000313" key="5">
    <source>
        <dbReference type="Proteomes" id="UP000534186"/>
    </source>
</evidence>
<gene>
    <name evidence="4" type="ORF">HDF12_003596</name>
</gene>